<dbReference type="InterPro" id="IPR008640">
    <property type="entry name" value="Adhesin_Head_dom"/>
</dbReference>
<dbReference type="GO" id="GO:0015031">
    <property type="term" value="P:protein transport"/>
    <property type="evidence" value="ECO:0007669"/>
    <property type="project" value="UniProtKB-KW"/>
</dbReference>
<keyword evidence="3" id="KW-0653">Protein transport</keyword>
<dbReference type="GO" id="GO:0019867">
    <property type="term" value="C:outer membrane"/>
    <property type="evidence" value="ECO:0007669"/>
    <property type="project" value="InterPro"/>
</dbReference>
<protein>
    <recommendedName>
        <fullName evidence="10">Trimeric autotransporter adhesin YadA-like head domain-containing protein</fullName>
    </recommendedName>
</protein>
<name>A0A0N9VAZ5_9GAMM</name>
<feature type="domain" description="Trimeric autotransporter adhesin YadA-like head" evidence="6">
    <location>
        <begin position="228"/>
        <end position="244"/>
    </location>
</feature>
<dbReference type="KEGG" id="aei:AOY20_02050"/>
<feature type="domain" description="ESPR" evidence="7">
    <location>
        <begin position="1"/>
        <end position="34"/>
    </location>
</feature>
<dbReference type="Pfam" id="PF13018">
    <property type="entry name" value="ESPR"/>
    <property type="match status" value="1"/>
</dbReference>
<dbReference type="Proteomes" id="UP000064939">
    <property type="component" value="Chromosome"/>
</dbReference>
<dbReference type="Gene3D" id="3.30.1300.30">
    <property type="entry name" value="GSPII I/J protein-like"/>
    <property type="match status" value="1"/>
</dbReference>
<dbReference type="InterPro" id="IPR005594">
    <property type="entry name" value="YadA_C"/>
</dbReference>
<evidence type="ECO:0000313" key="9">
    <source>
        <dbReference type="Proteomes" id="UP000064939"/>
    </source>
</evidence>
<gene>
    <name evidence="8" type="ORF">AOY20_02050</name>
</gene>
<evidence type="ECO:0000256" key="2">
    <source>
        <dbReference type="ARBA" id="ARBA00022448"/>
    </source>
</evidence>
<evidence type="ECO:0000313" key="8">
    <source>
        <dbReference type="EMBL" id="ALH94421.1"/>
    </source>
</evidence>
<feature type="transmembrane region" description="Helical" evidence="4">
    <location>
        <begin position="45"/>
        <end position="67"/>
    </location>
</feature>
<feature type="domain" description="Trimeric autotransporter adhesin YadA-like head" evidence="6">
    <location>
        <begin position="247"/>
        <end position="273"/>
    </location>
</feature>
<dbReference type="RefSeq" id="WP_054580334.1">
    <property type="nucleotide sequence ID" value="NZ_CP012808.1"/>
</dbReference>
<feature type="domain" description="Trimeric autotransporter adhesin YadA-like C-terminal membrane anchor" evidence="5">
    <location>
        <begin position="281"/>
        <end position="325"/>
    </location>
</feature>
<dbReference type="STRING" id="1324350.AOY20_02050"/>
<dbReference type="InterPro" id="IPR024973">
    <property type="entry name" value="ESPR"/>
</dbReference>
<evidence type="ECO:0000259" key="5">
    <source>
        <dbReference type="Pfam" id="PF03895"/>
    </source>
</evidence>
<sequence length="325" mass="32582">MNKIYKVIWHASLGIWIVVSELSKGKTKTKCKKNEIKKSNKNNKCFVKNISIIFTLSSILLCTQSIFAVRTITTTGTGNAIVTSGSSTVDGNANFVDWNNANNPIDTGLSGGDSVVIGNASSSSISSVVVGSKSIATTGSAIIVGMNSKTIAGDSVVVIGNRSTGSGSGSIVLGRDSVTNGAFSLALGSVSAAVASRAVAIGHSAIASGINSIAFGGSEGTSTSYNTTGAQASGNYATAIGTSSISSGVNSIAFGTSATATATATSAIALGYLAQASKESTHRGENAIAVGLSGITTNHKYIYKVGAGTDSQSSFSGSISVGFQW</sequence>
<dbReference type="InterPro" id="IPR011049">
    <property type="entry name" value="Serralysin-like_metalloprot_C"/>
</dbReference>
<organism evidence="8 9">
    <name type="scientific">Acinetobacter equi</name>
    <dbReference type="NCBI Taxonomy" id="1324350"/>
    <lineage>
        <taxon>Bacteria</taxon>
        <taxon>Pseudomonadati</taxon>
        <taxon>Pseudomonadota</taxon>
        <taxon>Gammaproteobacteria</taxon>
        <taxon>Moraxellales</taxon>
        <taxon>Moraxellaceae</taxon>
        <taxon>Acinetobacter</taxon>
    </lineage>
</organism>
<keyword evidence="4" id="KW-1133">Transmembrane helix</keyword>
<dbReference type="Pfam" id="PF05658">
    <property type="entry name" value="YadA_head"/>
    <property type="match status" value="4"/>
</dbReference>
<evidence type="ECO:0000256" key="1">
    <source>
        <dbReference type="ARBA" id="ARBA00004370"/>
    </source>
</evidence>
<dbReference type="Gene3D" id="2.150.10.10">
    <property type="entry name" value="Serralysin-like metalloprotease, C-terminal"/>
    <property type="match status" value="1"/>
</dbReference>
<proteinExistence type="predicted"/>
<reference evidence="8 9" key="1">
    <citation type="journal article" date="2015" name="Int. J. Syst. Evol. Microbiol.">
        <title>Acinetobacter equi sp. nov. isolated from horse faeces.</title>
        <authorList>
            <person name="Poppel M.T."/>
            <person name="Skiebe E."/>
            <person name="Laue M."/>
            <person name="Bergmann H."/>
            <person name="Ebersberger I."/>
            <person name="Garn T."/>
            <person name="Fruth A."/>
            <person name="Baumgardt S."/>
            <person name="Busse H.J."/>
            <person name="Wilharm G."/>
        </authorList>
    </citation>
    <scope>NUCLEOTIDE SEQUENCE [LARGE SCALE GENOMIC DNA]</scope>
    <source>
        <strain evidence="8 9">114</strain>
    </source>
</reference>
<evidence type="ECO:0000259" key="6">
    <source>
        <dbReference type="Pfam" id="PF05658"/>
    </source>
</evidence>
<keyword evidence="2" id="KW-0813">Transport</keyword>
<dbReference type="OrthoDB" id="1631723at2"/>
<dbReference type="AlphaFoldDB" id="A0A0N9VAZ5"/>
<keyword evidence="4" id="KW-0812">Transmembrane</keyword>
<feature type="domain" description="Trimeric autotransporter adhesin YadA-like head" evidence="6">
    <location>
        <begin position="197"/>
        <end position="217"/>
    </location>
</feature>
<comment type="subcellular location">
    <subcellularLocation>
        <location evidence="1">Membrane</location>
    </subcellularLocation>
</comment>
<dbReference type="SUPFAM" id="SSF101967">
    <property type="entry name" value="Adhesin YadA, collagen-binding domain"/>
    <property type="match status" value="1"/>
</dbReference>
<keyword evidence="9" id="KW-1185">Reference proteome</keyword>
<feature type="domain" description="Trimeric autotransporter adhesin YadA-like head" evidence="6">
    <location>
        <begin position="166"/>
        <end position="189"/>
    </location>
</feature>
<dbReference type="Pfam" id="PF03895">
    <property type="entry name" value="YadA_anchor"/>
    <property type="match status" value="1"/>
</dbReference>
<evidence type="ECO:0008006" key="10">
    <source>
        <dbReference type="Google" id="ProtNLM"/>
    </source>
</evidence>
<evidence type="ECO:0000259" key="7">
    <source>
        <dbReference type="Pfam" id="PF13018"/>
    </source>
</evidence>
<accession>A0A0N9VAZ5</accession>
<evidence type="ECO:0000256" key="4">
    <source>
        <dbReference type="SAM" id="Phobius"/>
    </source>
</evidence>
<dbReference type="EMBL" id="CP012808">
    <property type="protein sequence ID" value="ALH94421.1"/>
    <property type="molecule type" value="Genomic_DNA"/>
</dbReference>
<keyword evidence="4" id="KW-0472">Membrane</keyword>
<evidence type="ECO:0000256" key="3">
    <source>
        <dbReference type="ARBA" id="ARBA00022927"/>
    </source>
</evidence>